<organism evidence="2 3">
    <name type="scientific">Stylosanthes scabra</name>
    <dbReference type="NCBI Taxonomy" id="79078"/>
    <lineage>
        <taxon>Eukaryota</taxon>
        <taxon>Viridiplantae</taxon>
        <taxon>Streptophyta</taxon>
        <taxon>Embryophyta</taxon>
        <taxon>Tracheophyta</taxon>
        <taxon>Spermatophyta</taxon>
        <taxon>Magnoliopsida</taxon>
        <taxon>eudicotyledons</taxon>
        <taxon>Gunneridae</taxon>
        <taxon>Pentapetalae</taxon>
        <taxon>rosids</taxon>
        <taxon>fabids</taxon>
        <taxon>Fabales</taxon>
        <taxon>Fabaceae</taxon>
        <taxon>Papilionoideae</taxon>
        <taxon>50 kb inversion clade</taxon>
        <taxon>dalbergioids sensu lato</taxon>
        <taxon>Dalbergieae</taxon>
        <taxon>Pterocarpus clade</taxon>
        <taxon>Stylosanthes</taxon>
    </lineage>
</organism>
<feature type="compositionally biased region" description="Basic and acidic residues" evidence="1">
    <location>
        <begin position="1"/>
        <end position="19"/>
    </location>
</feature>
<proteinExistence type="predicted"/>
<evidence type="ECO:0000256" key="1">
    <source>
        <dbReference type="SAM" id="MobiDB-lite"/>
    </source>
</evidence>
<dbReference type="EMBL" id="JASCZI010062016">
    <property type="protein sequence ID" value="MED6139914.1"/>
    <property type="molecule type" value="Genomic_DNA"/>
</dbReference>
<protein>
    <submittedName>
        <fullName evidence="2">Uncharacterized protein</fullName>
    </submittedName>
</protein>
<name>A0ABU6SU01_9FABA</name>
<feature type="compositionally biased region" description="Acidic residues" evidence="1">
    <location>
        <begin position="23"/>
        <end position="40"/>
    </location>
</feature>
<evidence type="ECO:0000313" key="3">
    <source>
        <dbReference type="Proteomes" id="UP001341840"/>
    </source>
</evidence>
<sequence>MTRIGRVYDDVESPAHDEASLQQEDESGGLELEEGGDYEDFPPGWSTGGHEANTDDGLGAFLSGPYFSSLP</sequence>
<comment type="caution">
    <text evidence="2">The sequence shown here is derived from an EMBL/GenBank/DDBJ whole genome shotgun (WGS) entry which is preliminary data.</text>
</comment>
<gene>
    <name evidence="2" type="ORF">PIB30_088392</name>
</gene>
<dbReference type="Proteomes" id="UP001341840">
    <property type="component" value="Unassembled WGS sequence"/>
</dbReference>
<feature type="region of interest" description="Disordered" evidence="1">
    <location>
        <begin position="1"/>
        <end position="71"/>
    </location>
</feature>
<accession>A0ABU6SU01</accession>
<keyword evidence="3" id="KW-1185">Reference proteome</keyword>
<evidence type="ECO:0000313" key="2">
    <source>
        <dbReference type="EMBL" id="MED6139914.1"/>
    </source>
</evidence>
<reference evidence="2 3" key="1">
    <citation type="journal article" date="2023" name="Plants (Basel)">
        <title>Bridging the Gap: Combining Genomics and Transcriptomics Approaches to Understand Stylosanthes scabra, an Orphan Legume from the Brazilian Caatinga.</title>
        <authorList>
            <person name="Ferreira-Neto J.R.C."/>
            <person name="da Silva M.D."/>
            <person name="Binneck E."/>
            <person name="de Melo N.F."/>
            <person name="da Silva R.H."/>
            <person name="de Melo A.L.T.M."/>
            <person name="Pandolfi V."/>
            <person name="Bustamante F.O."/>
            <person name="Brasileiro-Vidal A.C."/>
            <person name="Benko-Iseppon A.M."/>
        </authorList>
    </citation>
    <scope>NUCLEOTIDE SEQUENCE [LARGE SCALE GENOMIC DNA]</scope>
    <source>
        <tissue evidence="2">Leaves</tissue>
    </source>
</reference>